<dbReference type="InterPro" id="IPR012340">
    <property type="entry name" value="NA-bd_OB-fold"/>
</dbReference>
<dbReference type="PROSITE" id="PS01275">
    <property type="entry name" value="EFP"/>
    <property type="match status" value="1"/>
</dbReference>
<dbReference type="SMART" id="SM01185">
    <property type="entry name" value="EFP"/>
    <property type="match status" value="1"/>
</dbReference>
<dbReference type="InterPro" id="IPR013852">
    <property type="entry name" value="Transl_elong_P/YeiP_CS"/>
</dbReference>
<dbReference type="HAMAP" id="MF_00141">
    <property type="entry name" value="EF_P"/>
    <property type="match status" value="1"/>
</dbReference>
<dbReference type="RefSeq" id="WP_066060763.1">
    <property type="nucleotide sequence ID" value="NZ_CP013015.1"/>
</dbReference>
<dbReference type="Gene3D" id="2.40.50.140">
    <property type="entry name" value="Nucleic acid-binding proteins"/>
    <property type="match status" value="2"/>
</dbReference>
<dbReference type="InterPro" id="IPR008991">
    <property type="entry name" value="Translation_prot_SH3-like_sf"/>
</dbReference>
<dbReference type="KEGG" id="daw:HS1_000594"/>
<keyword evidence="4 7" id="KW-0963">Cytoplasm</keyword>
<proteinExistence type="inferred from homology"/>
<evidence type="ECO:0000256" key="2">
    <source>
        <dbReference type="ARBA" id="ARBA00004815"/>
    </source>
</evidence>
<protein>
    <recommendedName>
        <fullName evidence="7 8">Elongation factor P</fullName>
        <shortName evidence="7">EF-P</shortName>
    </recommendedName>
</protein>
<evidence type="ECO:0000313" key="12">
    <source>
        <dbReference type="EMBL" id="AMM40400.1"/>
    </source>
</evidence>
<evidence type="ECO:0000256" key="4">
    <source>
        <dbReference type="ARBA" id="ARBA00022490"/>
    </source>
</evidence>
<dbReference type="NCBIfam" id="NF001810">
    <property type="entry name" value="PRK00529.1"/>
    <property type="match status" value="1"/>
</dbReference>
<accession>A0A7C1VWL6</accession>
<evidence type="ECO:0000256" key="6">
    <source>
        <dbReference type="ARBA" id="ARBA00022917"/>
    </source>
</evidence>
<feature type="domain" description="Elongation factor P C-terminal" evidence="10">
    <location>
        <begin position="128"/>
        <end position="183"/>
    </location>
</feature>
<dbReference type="Pfam" id="PF08207">
    <property type="entry name" value="EFP_N"/>
    <property type="match status" value="1"/>
</dbReference>
<dbReference type="EMBL" id="DRIH01000083">
    <property type="protein sequence ID" value="HEC67686.1"/>
    <property type="molecule type" value="Genomic_DNA"/>
</dbReference>
<dbReference type="InterPro" id="IPR014722">
    <property type="entry name" value="Rib_uL2_dom2"/>
</dbReference>
<comment type="function">
    <text evidence="7">Involved in peptide bond synthesis. Stimulates efficient translation and peptide-bond synthesis on native or reconstituted 70S ribosomes in vitro. Probably functions indirectly by altering the affinity of the ribosome for aminoacyl-tRNA, thus increasing their reactivity as acceptors for peptidyl transferase.</text>
</comment>
<evidence type="ECO:0000256" key="9">
    <source>
        <dbReference type="RuleBase" id="RU004389"/>
    </source>
</evidence>
<dbReference type="CDD" id="cd04470">
    <property type="entry name" value="S1_EF-P_repeat_1"/>
    <property type="match status" value="1"/>
</dbReference>
<dbReference type="Gene3D" id="2.30.30.30">
    <property type="match status" value="1"/>
</dbReference>
<dbReference type="AlphaFoldDB" id="A0A7C1VWL6"/>
<evidence type="ECO:0000313" key="14">
    <source>
        <dbReference type="EMBL" id="HEC67686.1"/>
    </source>
</evidence>
<gene>
    <name evidence="7 14" type="primary">efp</name>
    <name evidence="14" type="ORF">ENI35_02575</name>
    <name evidence="13" type="ORF">ENJ03_04780</name>
    <name evidence="12" type="ORF">HS1_000594</name>
</gene>
<keyword evidence="15" id="KW-1185">Reference proteome</keyword>
<dbReference type="PANTHER" id="PTHR30053:SF12">
    <property type="entry name" value="ELONGATION FACTOR P (EF-P) FAMILY PROTEIN"/>
    <property type="match status" value="1"/>
</dbReference>
<evidence type="ECO:0000313" key="13">
    <source>
        <dbReference type="EMBL" id="HEB74516.1"/>
    </source>
</evidence>
<keyword evidence="6 7" id="KW-0648">Protein biosynthesis</keyword>
<evidence type="ECO:0000256" key="8">
    <source>
        <dbReference type="NCBIfam" id="TIGR00038"/>
    </source>
</evidence>
<dbReference type="CDD" id="cd05794">
    <property type="entry name" value="S1_EF-P_repeat_2"/>
    <property type="match status" value="1"/>
</dbReference>
<dbReference type="SUPFAM" id="SSF50249">
    <property type="entry name" value="Nucleic acid-binding proteins"/>
    <property type="match status" value="2"/>
</dbReference>
<dbReference type="Pfam" id="PF09285">
    <property type="entry name" value="Elong-fact-P_C"/>
    <property type="match status" value="1"/>
</dbReference>
<dbReference type="SMART" id="SM00841">
    <property type="entry name" value="Elong-fact-P_C"/>
    <property type="match status" value="1"/>
</dbReference>
<evidence type="ECO:0000256" key="3">
    <source>
        <dbReference type="ARBA" id="ARBA00009479"/>
    </source>
</evidence>
<dbReference type="EMBL" id="CP013015">
    <property type="protein sequence ID" value="AMM40400.1"/>
    <property type="molecule type" value="Genomic_DNA"/>
</dbReference>
<dbReference type="PANTHER" id="PTHR30053">
    <property type="entry name" value="ELONGATION FACTOR P"/>
    <property type="match status" value="1"/>
</dbReference>
<dbReference type="InterPro" id="IPR020599">
    <property type="entry name" value="Transl_elong_fac_P/YeiP"/>
</dbReference>
<sequence length="187" mass="21534">MYTTSDIRRGLKIEFKGEPYEVIEFLHVKPGKGQAFVRTKLKNLITGAVLEHNFRTSDRIPRPSLEEREMQFLYKEDEHYCFMDLETYDQIFLDAEQIEKRNFLKENTIVKMLFFNEKPVGVELPNTVDLEVVKTEPGVRGDTATGGSKPATLETGAVIQVPLFINEGDIVRVDTRTSEYIERVLSK</sequence>
<evidence type="ECO:0000259" key="11">
    <source>
        <dbReference type="SMART" id="SM01185"/>
    </source>
</evidence>
<reference evidence="12 15" key="1">
    <citation type="submission" date="2015-10" db="EMBL/GenBank/DDBJ databases">
        <title>Candidatus Desulfofervidus auxilii, a hydrogenotrophic sulfate-reducing bacterium involved in the thermophilic anaerobic oxidation of methane.</title>
        <authorList>
            <person name="Krukenberg V."/>
            <person name="Richter M."/>
            <person name="Wegener G."/>
        </authorList>
    </citation>
    <scope>NUCLEOTIDE SEQUENCE [LARGE SCALE GENOMIC DNA]</scope>
    <source>
        <strain evidence="12 15">HS1</strain>
    </source>
</reference>
<dbReference type="Pfam" id="PF01132">
    <property type="entry name" value="EFP"/>
    <property type="match status" value="1"/>
</dbReference>
<evidence type="ECO:0000259" key="10">
    <source>
        <dbReference type="SMART" id="SM00841"/>
    </source>
</evidence>
<evidence type="ECO:0000313" key="15">
    <source>
        <dbReference type="Proteomes" id="UP000070560"/>
    </source>
</evidence>
<dbReference type="Proteomes" id="UP000886268">
    <property type="component" value="Unassembled WGS sequence"/>
</dbReference>
<dbReference type="InterPro" id="IPR015365">
    <property type="entry name" value="Elong-fact-P_C"/>
</dbReference>
<evidence type="ECO:0000256" key="5">
    <source>
        <dbReference type="ARBA" id="ARBA00022768"/>
    </source>
</evidence>
<dbReference type="Proteomes" id="UP000885738">
    <property type="component" value="Unassembled WGS sequence"/>
</dbReference>
<dbReference type="SUPFAM" id="SSF50104">
    <property type="entry name" value="Translation proteins SH3-like domain"/>
    <property type="match status" value="1"/>
</dbReference>
<evidence type="ECO:0000256" key="1">
    <source>
        <dbReference type="ARBA" id="ARBA00004496"/>
    </source>
</evidence>
<dbReference type="InterPro" id="IPR001059">
    <property type="entry name" value="Transl_elong_P/YeiP_cen"/>
</dbReference>
<comment type="subcellular location">
    <subcellularLocation>
        <location evidence="1 7">Cytoplasm</location>
    </subcellularLocation>
</comment>
<name>A0A7C1VWL6_DESA2</name>
<evidence type="ECO:0000256" key="7">
    <source>
        <dbReference type="HAMAP-Rule" id="MF_00141"/>
    </source>
</evidence>
<dbReference type="FunFam" id="2.30.30.30:FF:000003">
    <property type="entry name" value="Elongation factor P"/>
    <property type="match status" value="1"/>
</dbReference>
<dbReference type="InterPro" id="IPR013185">
    <property type="entry name" value="Transl_elong_KOW-like"/>
</dbReference>
<dbReference type="GO" id="GO:0003746">
    <property type="term" value="F:translation elongation factor activity"/>
    <property type="evidence" value="ECO:0007669"/>
    <property type="project" value="UniProtKB-UniRule"/>
</dbReference>
<dbReference type="OrthoDB" id="9801844at2"/>
<comment type="similarity">
    <text evidence="3 7 9">Belongs to the elongation factor P family.</text>
</comment>
<dbReference type="EMBL" id="DRKW01000280">
    <property type="protein sequence ID" value="HEB74516.1"/>
    <property type="molecule type" value="Genomic_DNA"/>
</dbReference>
<dbReference type="GO" id="GO:0043043">
    <property type="term" value="P:peptide biosynthetic process"/>
    <property type="evidence" value="ECO:0007669"/>
    <property type="project" value="InterPro"/>
</dbReference>
<keyword evidence="5 7" id="KW-0251">Elongation factor</keyword>
<dbReference type="FunFam" id="2.40.50.140:FF:000009">
    <property type="entry name" value="Elongation factor P"/>
    <property type="match status" value="1"/>
</dbReference>
<reference evidence="14" key="2">
    <citation type="journal article" date="2020" name="mSystems">
        <title>Genome- and Community-Level Interaction Insights into Carbon Utilization and Element Cycling Functions of Hydrothermarchaeota in Hydrothermal Sediment.</title>
        <authorList>
            <person name="Zhou Z."/>
            <person name="Liu Y."/>
            <person name="Xu W."/>
            <person name="Pan J."/>
            <person name="Luo Z.H."/>
            <person name="Li M."/>
        </authorList>
    </citation>
    <scope>NUCLEOTIDE SEQUENCE [LARGE SCALE GENOMIC DNA]</scope>
    <source>
        <strain evidence="14">HyVt-389</strain>
        <strain evidence="13">HyVt-45</strain>
    </source>
</reference>
<dbReference type="InterPro" id="IPR011768">
    <property type="entry name" value="Transl_elongation_fac_P"/>
</dbReference>
<feature type="domain" description="Translation elongation factor P/YeiP central" evidence="11">
    <location>
        <begin position="67"/>
        <end position="120"/>
    </location>
</feature>
<dbReference type="FunFam" id="2.40.50.140:FF:000004">
    <property type="entry name" value="Elongation factor P"/>
    <property type="match status" value="1"/>
</dbReference>
<dbReference type="UniPathway" id="UPA00345"/>
<dbReference type="GO" id="GO:0005829">
    <property type="term" value="C:cytosol"/>
    <property type="evidence" value="ECO:0007669"/>
    <property type="project" value="UniProtKB-ARBA"/>
</dbReference>
<dbReference type="PIRSF" id="PIRSF005901">
    <property type="entry name" value="EF-P"/>
    <property type="match status" value="1"/>
</dbReference>
<dbReference type="Proteomes" id="UP000070560">
    <property type="component" value="Chromosome"/>
</dbReference>
<comment type="pathway">
    <text evidence="2 7">Protein biosynthesis; polypeptide chain elongation.</text>
</comment>
<dbReference type="NCBIfam" id="TIGR00038">
    <property type="entry name" value="efp"/>
    <property type="match status" value="1"/>
</dbReference>
<organism evidence="14">
    <name type="scientific">Desulfofervidus auxilii</name>
    <dbReference type="NCBI Taxonomy" id="1621989"/>
    <lineage>
        <taxon>Bacteria</taxon>
        <taxon>Pseudomonadati</taxon>
        <taxon>Thermodesulfobacteriota</taxon>
        <taxon>Candidatus Desulfofervidia</taxon>
        <taxon>Candidatus Desulfofervidales</taxon>
        <taxon>Candidatus Desulfofervidaceae</taxon>
        <taxon>Candidatus Desulfofervidus</taxon>
    </lineage>
</organism>